<dbReference type="EMBL" id="CAJNNV010001912">
    <property type="protein sequence ID" value="CAE8586097.1"/>
    <property type="molecule type" value="Genomic_DNA"/>
</dbReference>
<dbReference type="AlphaFoldDB" id="A0A813DHX6"/>
<organism evidence="2 3">
    <name type="scientific">Polarella glacialis</name>
    <name type="common">Dinoflagellate</name>
    <dbReference type="NCBI Taxonomy" id="89957"/>
    <lineage>
        <taxon>Eukaryota</taxon>
        <taxon>Sar</taxon>
        <taxon>Alveolata</taxon>
        <taxon>Dinophyceae</taxon>
        <taxon>Suessiales</taxon>
        <taxon>Suessiaceae</taxon>
        <taxon>Polarella</taxon>
    </lineage>
</organism>
<keyword evidence="3" id="KW-1185">Reference proteome</keyword>
<evidence type="ECO:0000256" key="1">
    <source>
        <dbReference type="SAM" id="MobiDB-lite"/>
    </source>
</evidence>
<dbReference type="OrthoDB" id="272750at2759"/>
<feature type="region of interest" description="Disordered" evidence="1">
    <location>
        <begin position="436"/>
        <end position="459"/>
    </location>
</feature>
<dbReference type="Proteomes" id="UP000654075">
    <property type="component" value="Unassembled WGS sequence"/>
</dbReference>
<dbReference type="Pfam" id="PF02622">
    <property type="entry name" value="DUF179"/>
    <property type="match status" value="1"/>
</dbReference>
<accession>A0A813DHX6</accession>
<reference evidence="2" key="1">
    <citation type="submission" date="2021-02" db="EMBL/GenBank/DDBJ databases">
        <authorList>
            <person name="Dougan E. K."/>
            <person name="Rhodes N."/>
            <person name="Thang M."/>
            <person name="Chan C."/>
        </authorList>
    </citation>
    <scope>NUCLEOTIDE SEQUENCE</scope>
</reference>
<dbReference type="PANTHER" id="PTHR30327">
    <property type="entry name" value="UNCHARACTERIZED PROTEIN YQGE"/>
    <property type="match status" value="1"/>
</dbReference>
<dbReference type="PANTHER" id="PTHR30327:SF1">
    <property type="entry name" value="UPF0301 PROTEIN YQGE"/>
    <property type="match status" value="1"/>
</dbReference>
<dbReference type="GO" id="GO:0005829">
    <property type="term" value="C:cytosol"/>
    <property type="evidence" value="ECO:0007669"/>
    <property type="project" value="TreeGrafter"/>
</dbReference>
<dbReference type="SUPFAM" id="SSF143456">
    <property type="entry name" value="VC0467-like"/>
    <property type="match status" value="1"/>
</dbReference>
<dbReference type="InterPro" id="IPR003774">
    <property type="entry name" value="AlgH-like"/>
</dbReference>
<evidence type="ECO:0000313" key="2">
    <source>
        <dbReference type="EMBL" id="CAE8586097.1"/>
    </source>
</evidence>
<name>A0A813DHX6_POLGL</name>
<protein>
    <submittedName>
        <fullName evidence="2">Uncharacterized protein</fullName>
    </submittedName>
</protein>
<sequence length="645" mass="70263">MVQGREDFRLASASSRSGLRLQPWTEGSRSRSSRTGTAACRRSASCFGVATSLLIAVVFRHAAIALCSSQMPAGGDSSQTVWRKYLGVSKLSLVARYSPGSLTQVKDLARHRQYHARSFRRAVIGDGEDLLSGQEEDWRDFRARLVQQELAGTDGQEKANLTDKKGWAYQTDLLEQGSLLLSAPGDYWSLRRQYFCKVVMLVIMHDEQGSVAVVLNRPTGLTTANVDLSGSDLVQDQLLKPIGMSQGSEEWNVWFGGDCEGMEIENGVPPKHFCLHTLESLADESRQIIKGVFVTSLSQARTFVSSGRACKDDFMLLIGYTGWSAGQLQGELDRGGSWILGAADQGLLLGSSGGSPASLTVRLKDACAKRSPSGERKADLSDETVGDGIFHWQRLYEALRPGSTQSFDHDEEAHNDEMIRRWVELYLIVGKATQSRTELPPAQTEAELRAPGEGDAPSQSTALLRKGTLLRGSATKWLLGRPAATWPSRERTDAWTLPGQYLHKAVILLLEDAALEDPATFVLLNGPKVGEVALKGDVLFGGVTGLSSRSILPISAGGPEAPEVLLLGRFTLPPGTLQDLLELGAVEVVEGVQLGDVLKASPEQRWQVVGGTLDSWKDVQVSKQGDRQRRKWLREVLGIEIDVDG</sequence>
<proteinExistence type="predicted"/>
<dbReference type="Gene3D" id="3.40.1740.10">
    <property type="entry name" value="VC0467-like"/>
    <property type="match status" value="1"/>
</dbReference>
<gene>
    <name evidence="2" type="ORF">PGLA1383_LOCUS4992</name>
</gene>
<evidence type="ECO:0000313" key="3">
    <source>
        <dbReference type="Proteomes" id="UP000654075"/>
    </source>
</evidence>
<comment type="caution">
    <text evidence="2">The sequence shown here is derived from an EMBL/GenBank/DDBJ whole genome shotgun (WGS) entry which is preliminary data.</text>
</comment>